<evidence type="ECO:0000256" key="1">
    <source>
        <dbReference type="ARBA" id="ARBA00004225"/>
    </source>
</evidence>
<dbReference type="GeneID" id="6962828"/>
<keyword evidence="11" id="KW-0520">NAD</keyword>
<feature type="transmembrane region" description="Helical" evidence="16">
    <location>
        <begin position="48"/>
        <end position="71"/>
    </location>
</feature>
<keyword evidence="5" id="KW-0813">Transport</keyword>
<evidence type="ECO:0000256" key="4">
    <source>
        <dbReference type="ARBA" id="ARBA00021095"/>
    </source>
</evidence>
<evidence type="ECO:0000256" key="2">
    <source>
        <dbReference type="ARBA" id="ARBA00005698"/>
    </source>
</evidence>
<dbReference type="InterPro" id="IPR050269">
    <property type="entry name" value="ComplexI_Subunit6"/>
</dbReference>
<evidence type="ECO:0000256" key="9">
    <source>
        <dbReference type="ARBA" id="ARBA00022982"/>
    </source>
</evidence>
<evidence type="ECO:0000256" key="8">
    <source>
        <dbReference type="ARBA" id="ARBA00022967"/>
    </source>
</evidence>
<dbReference type="RefSeq" id="YP_002265494.1">
    <property type="nucleotide sequence ID" value="NC_011320.1"/>
</dbReference>
<sequence length="172" mass="20018">MFLMLMINSMTLSLIFMFLNHPISLGIILLMQTILISLMSSFYTYSFWLSYILFLVMIGGVLILFTYITSIASNETFMFSNKLLIMIILMFMVSAILSLIDKTFMFQLFKNNDMLPTNNIINFIKDNDLILNKIYNKPSNLISLILINYLFLTLIIVVKITNINYGPLRQKF</sequence>
<evidence type="ECO:0000256" key="10">
    <source>
        <dbReference type="ARBA" id="ARBA00022989"/>
    </source>
</evidence>
<keyword evidence="8" id="KW-1278">Translocase</keyword>
<dbReference type="GO" id="GO:0031966">
    <property type="term" value="C:mitochondrial membrane"/>
    <property type="evidence" value="ECO:0007669"/>
    <property type="project" value="UniProtKB-SubCell"/>
</dbReference>
<comment type="catalytic activity">
    <reaction evidence="15">
        <text>a ubiquinone + NADH + 5 H(+)(in) = a ubiquinol + NAD(+) + 4 H(+)(out)</text>
        <dbReference type="Rhea" id="RHEA:29091"/>
        <dbReference type="Rhea" id="RHEA-COMP:9565"/>
        <dbReference type="Rhea" id="RHEA-COMP:9566"/>
        <dbReference type="ChEBI" id="CHEBI:15378"/>
        <dbReference type="ChEBI" id="CHEBI:16389"/>
        <dbReference type="ChEBI" id="CHEBI:17976"/>
        <dbReference type="ChEBI" id="CHEBI:57540"/>
        <dbReference type="ChEBI" id="CHEBI:57945"/>
        <dbReference type="EC" id="7.1.1.2"/>
    </reaction>
</comment>
<gene>
    <name evidence="17" type="primary">ND6</name>
</gene>
<dbReference type="GO" id="GO:0008137">
    <property type="term" value="F:NADH dehydrogenase (ubiquinone) activity"/>
    <property type="evidence" value="ECO:0007669"/>
    <property type="project" value="UniProtKB-EC"/>
</dbReference>
<comment type="subcellular location">
    <subcellularLocation>
        <location evidence="1">Mitochondrion membrane</location>
        <topology evidence="1">Multi-pass membrane protein</topology>
    </subcellularLocation>
</comment>
<evidence type="ECO:0000256" key="15">
    <source>
        <dbReference type="ARBA" id="ARBA00049551"/>
    </source>
</evidence>
<dbReference type="EC" id="7.1.1.2" evidence="3"/>
<dbReference type="PANTHER" id="PTHR11435">
    <property type="entry name" value="NADH UBIQUINONE OXIDOREDUCTASE SUBUNIT ND6"/>
    <property type="match status" value="1"/>
</dbReference>
<accession>B6D8U1</accession>
<evidence type="ECO:0000256" key="5">
    <source>
        <dbReference type="ARBA" id="ARBA00022448"/>
    </source>
</evidence>
<organism evidence="17">
    <name type="scientific">Contacyphon sp. BT0012</name>
    <dbReference type="NCBI Taxonomy" id="546486"/>
    <lineage>
        <taxon>Eukaryota</taxon>
        <taxon>Metazoa</taxon>
        <taxon>Ecdysozoa</taxon>
        <taxon>Arthropoda</taxon>
        <taxon>Hexapoda</taxon>
        <taxon>Insecta</taxon>
        <taxon>Pterygota</taxon>
        <taxon>Neoptera</taxon>
        <taxon>Endopterygota</taxon>
        <taxon>Coleoptera</taxon>
        <taxon>Polyphaga</taxon>
        <taxon>Elateriformia</taxon>
        <taxon>Scirtoidea</taxon>
        <taxon>Scirtidae</taxon>
        <taxon>Contacyphon</taxon>
    </lineage>
</organism>
<keyword evidence="12 17" id="KW-0496">Mitochondrion</keyword>
<evidence type="ECO:0000256" key="6">
    <source>
        <dbReference type="ARBA" id="ARBA00022660"/>
    </source>
</evidence>
<feature type="transmembrane region" description="Helical" evidence="16">
    <location>
        <begin position="141"/>
        <end position="161"/>
    </location>
</feature>
<evidence type="ECO:0000313" key="17">
    <source>
        <dbReference type="EMBL" id="ACF35079.1"/>
    </source>
</evidence>
<dbReference type="AlphaFoldDB" id="B6D8U1"/>
<evidence type="ECO:0000256" key="13">
    <source>
        <dbReference type="ARBA" id="ARBA00023136"/>
    </source>
</evidence>
<keyword evidence="7 16" id="KW-0812">Transmembrane</keyword>
<keyword evidence="6" id="KW-0679">Respiratory chain</keyword>
<dbReference type="CTD" id="4541"/>
<evidence type="ECO:0000256" key="16">
    <source>
        <dbReference type="SAM" id="Phobius"/>
    </source>
</evidence>
<evidence type="ECO:0000256" key="7">
    <source>
        <dbReference type="ARBA" id="ARBA00022692"/>
    </source>
</evidence>
<evidence type="ECO:0000256" key="3">
    <source>
        <dbReference type="ARBA" id="ARBA00012944"/>
    </source>
</evidence>
<keyword evidence="9" id="KW-0249">Electron transport</keyword>
<evidence type="ECO:0000256" key="11">
    <source>
        <dbReference type="ARBA" id="ARBA00023027"/>
    </source>
</evidence>
<keyword evidence="10 16" id="KW-1133">Transmembrane helix</keyword>
<evidence type="ECO:0000256" key="14">
    <source>
        <dbReference type="ARBA" id="ARBA00031019"/>
    </source>
</evidence>
<reference evidence="17" key="1">
    <citation type="journal article" date="2008" name="Mol. Biol. Evol.">
        <title>A comparative analysis of mitochondrial genomes in Coleoptera (Arthropoda: Insecta) and genome descriptions of six new beetles.</title>
        <authorList>
            <person name="Sheffield N.C."/>
            <person name="Song H."/>
            <person name="Cameron S.L."/>
            <person name="Whiting M.F."/>
        </authorList>
    </citation>
    <scope>NUCLEOTIDE SEQUENCE</scope>
    <source>
        <strain evidence="17">BT0012</strain>
    </source>
</reference>
<keyword evidence="13 16" id="KW-0472">Membrane</keyword>
<proteinExistence type="inferred from homology"/>
<feature type="transmembrane region" description="Helical" evidence="16">
    <location>
        <begin position="12"/>
        <end position="36"/>
    </location>
</feature>
<geneLocation type="mitochondrion" evidence="17"/>
<evidence type="ECO:0000256" key="12">
    <source>
        <dbReference type="ARBA" id="ARBA00023128"/>
    </source>
</evidence>
<name>B6D8U1_9COLE</name>
<feature type="transmembrane region" description="Helical" evidence="16">
    <location>
        <begin position="83"/>
        <end position="100"/>
    </location>
</feature>
<comment type="similarity">
    <text evidence="2">Belongs to the complex I subunit 6 family.</text>
</comment>
<dbReference type="PANTHER" id="PTHR11435:SF1">
    <property type="entry name" value="NADH-UBIQUINONE OXIDOREDUCTASE CHAIN 6"/>
    <property type="match status" value="1"/>
</dbReference>
<protein>
    <recommendedName>
        <fullName evidence="4">NADH-ubiquinone oxidoreductase chain 6</fullName>
        <ecNumber evidence="3">7.1.1.2</ecNumber>
    </recommendedName>
    <alternativeName>
        <fullName evidence="14">NADH dehydrogenase subunit 6</fullName>
    </alternativeName>
</protein>
<dbReference type="EMBL" id="EU877949">
    <property type="protein sequence ID" value="ACF35079.1"/>
    <property type="molecule type" value="Genomic_DNA"/>
</dbReference>